<keyword evidence="3" id="KW-1185">Reference proteome</keyword>
<accession>A0AAV6G2A2</accession>
<comment type="caution">
    <text evidence="2">The sequence shown here is derived from an EMBL/GenBank/DDBJ whole genome shotgun (WGS) entry which is preliminary data.</text>
</comment>
<gene>
    <name evidence="2" type="ORF">AALO_G00199970</name>
</gene>
<keyword evidence="1" id="KW-1133">Transmembrane helix</keyword>
<proteinExistence type="predicted"/>
<evidence type="ECO:0000313" key="3">
    <source>
        <dbReference type="Proteomes" id="UP000823561"/>
    </source>
</evidence>
<reference evidence="2" key="1">
    <citation type="submission" date="2020-10" db="EMBL/GenBank/DDBJ databases">
        <title>Chromosome-scale genome assembly of the Allis shad, Alosa alosa.</title>
        <authorList>
            <person name="Margot Z."/>
            <person name="Christophe K."/>
            <person name="Cabau C."/>
            <person name="Louis A."/>
            <person name="Berthelot C."/>
            <person name="Parey E."/>
            <person name="Roest Crollius H."/>
            <person name="Montfort J."/>
            <person name="Robinson-Rechavi M."/>
            <person name="Bucao C."/>
            <person name="Bouchez O."/>
            <person name="Gislard M."/>
            <person name="Lluch J."/>
            <person name="Milhes M."/>
            <person name="Lampietro C."/>
            <person name="Lopez Roques C."/>
            <person name="Donnadieu C."/>
            <person name="Braasch I."/>
            <person name="Desvignes T."/>
            <person name="Postlethwait J."/>
            <person name="Bobe J."/>
            <person name="Guiguen Y."/>
        </authorList>
    </citation>
    <scope>NUCLEOTIDE SEQUENCE</scope>
    <source>
        <strain evidence="2">M-15738</strain>
        <tissue evidence="2">Blood</tissue>
    </source>
</reference>
<keyword evidence="1" id="KW-0812">Transmembrane</keyword>
<dbReference type="Proteomes" id="UP000823561">
    <property type="component" value="Chromosome 15"/>
</dbReference>
<evidence type="ECO:0008006" key="4">
    <source>
        <dbReference type="Google" id="ProtNLM"/>
    </source>
</evidence>
<keyword evidence="1" id="KW-0472">Membrane</keyword>
<protein>
    <recommendedName>
        <fullName evidence="4">T. brucei spp.-specific protein</fullName>
    </recommendedName>
</protein>
<evidence type="ECO:0000256" key="1">
    <source>
        <dbReference type="SAM" id="Phobius"/>
    </source>
</evidence>
<feature type="transmembrane region" description="Helical" evidence="1">
    <location>
        <begin position="5"/>
        <end position="22"/>
    </location>
</feature>
<feature type="transmembrane region" description="Helical" evidence="1">
    <location>
        <begin position="28"/>
        <end position="46"/>
    </location>
</feature>
<feature type="transmembrane region" description="Helical" evidence="1">
    <location>
        <begin position="133"/>
        <end position="157"/>
    </location>
</feature>
<name>A0AAV6G2A2_9TELE</name>
<evidence type="ECO:0000313" key="2">
    <source>
        <dbReference type="EMBL" id="KAG5269254.1"/>
    </source>
</evidence>
<dbReference type="EMBL" id="JADWDJ010000015">
    <property type="protein sequence ID" value="KAG5269254.1"/>
    <property type="molecule type" value="Genomic_DNA"/>
</dbReference>
<organism evidence="2 3">
    <name type="scientific">Alosa alosa</name>
    <name type="common">allis shad</name>
    <dbReference type="NCBI Taxonomy" id="278164"/>
    <lineage>
        <taxon>Eukaryota</taxon>
        <taxon>Metazoa</taxon>
        <taxon>Chordata</taxon>
        <taxon>Craniata</taxon>
        <taxon>Vertebrata</taxon>
        <taxon>Euteleostomi</taxon>
        <taxon>Actinopterygii</taxon>
        <taxon>Neopterygii</taxon>
        <taxon>Teleostei</taxon>
        <taxon>Clupei</taxon>
        <taxon>Clupeiformes</taxon>
        <taxon>Clupeoidei</taxon>
        <taxon>Clupeidae</taxon>
        <taxon>Alosa</taxon>
    </lineage>
</organism>
<dbReference type="AlphaFoldDB" id="A0AAV6G2A2"/>
<sequence>MVCTALFFFFFFFFFISLYFSIALLLSLYSLTFLFYFLFIFLSYFTSWDSVIHNGKEVSLFSCVSRFLIYLSLPPSLPSPSLVTFLSLTLSKELYWFSRAVCCVWGVRAVQRMTVCSRISSPPSHLLIHSPNYVYFSHVYIHICADVSILLFIYICIF</sequence>